<accession>A0ACC2QL54</accession>
<name>A0ACC2QL54_9NEOP</name>
<keyword evidence="2" id="KW-1185">Reference proteome</keyword>
<organism evidence="1 2">
    <name type="scientific">Mythimna loreyi</name>
    <dbReference type="NCBI Taxonomy" id="667449"/>
    <lineage>
        <taxon>Eukaryota</taxon>
        <taxon>Metazoa</taxon>
        <taxon>Ecdysozoa</taxon>
        <taxon>Arthropoda</taxon>
        <taxon>Hexapoda</taxon>
        <taxon>Insecta</taxon>
        <taxon>Pterygota</taxon>
        <taxon>Neoptera</taxon>
        <taxon>Endopterygota</taxon>
        <taxon>Lepidoptera</taxon>
        <taxon>Glossata</taxon>
        <taxon>Ditrysia</taxon>
        <taxon>Noctuoidea</taxon>
        <taxon>Noctuidae</taxon>
        <taxon>Noctuinae</taxon>
        <taxon>Hadenini</taxon>
        <taxon>Mythimna</taxon>
    </lineage>
</organism>
<evidence type="ECO:0000313" key="1">
    <source>
        <dbReference type="EMBL" id="KAJ8718403.1"/>
    </source>
</evidence>
<sequence>MASNSSSQNMKPSPDNSDVKELNKDERIIVIFHLDTNLRNQKLDEICQIAAQCGEKEFQVYMLPENSFNYNASAANGFGIVQNGTKKQLIHDKKVVNAVSEEDGLKKFLEFLRDQTSNNCTALLAAYNCLTYHRYVLIRLLIKYNLLNNFESLVLGFIDTMKIFKEMLPIEEIETEGSSKKTYELKDLAKQFLNYPIPDTIHAKINVEISVSLIEKYKYDIVLMKKHADDLKEFIRYYDLRSTFGVIKKDNKRDAAFEGYLRKMAKAGITVDKVENAYKQDPTNGIPNLLKDPLLSFTPKAIQKINDIVKVCLDNRPPTTRPTSLVVSEPICYAGGRGFDSHPAQMSL</sequence>
<dbReference type="Proteomes" id="UP001231649">
    <property type="component" value="Chromosome 13"/>
</dbReference>
<dbReference type="EMBL" id="CM056789">
    <property type="protein sequence ID" value="KAJ8718403.1"/>
    <property type="molecule type" value="Genomic_DNA"/>
</dbReference>
<proteinExistence type="predicted"/>
<comment type="caution">
    <text evidence="1">The sequence shown here is derived from an EMBL/GenBank/DDBJ whole genome shotgun (WGS) entry which is preliminary data.</text>
</comment>
<evidence type="ECO:0000313" key="2">
    <source>
        <dbReference type="Proteomes" id="UP001231649"/>
    </source>
</evidence>
<reference evidence="1" key="1">
    <citation type="submission" date="2023-03" db="EMBL/GenBank/DDBJ databases">
        <title>Chromosome-level genomes of two armyworms, Mythimna separata and Mythimna loreyi, provide insights into the biosynthesis and reception of sex pheromones.</title>
        <authorList>
            <person name="Zhao H."/>
        </authorList>
    </citation>
    <scope>NUCLEOTIDE SEQUENCE</scope>
    <source>
        <strain evidence="1">BeijingLab</strain>
    </source>
</reference>
<protein>
    <submittedName>
        <fullName evidence="1">Uncharacterized protein</fullName>
    </submittedName>
</protein>
<gene>
    <name evidence="1" type="ORF">PYW08_002640</name>
</gene>